<gene>
    <name evidence="1" type="ORF">MLD38_033873</name>
</gene>
<keyword evidence="2" id="KW-1185">Reference proteome</keyword>
<dbReference type="EMBL" id="CM042889">
    <property type="protein sequence ID" value="KAI4320386.1"/>
    <property type="molecule type" value="Genomic_DNA"/>
</dbReference>
<proteinExistence type="predicted"/>
<accession>A0ACB9MBX6</accession>
<evidence type="ECO:0000313" key="2">
    <source>
        <dbReference type="Proteomes" id="UP001057402"/>
    </source>
</evidence>
<name>A0ACB9MBX6_9MYRT</name>
<reference evidence="2" key="1">
    <citation type="journal article" date="2023" name="Front. Plant Sci.">
        <title>Chromosomal-level genome assembly of Melastoma candidum provides insights into trichome evolution.</title>
        <authorList>
            <person name="Zhong Y."/>
            <person name="Wu W."/>
            <person name="Sun C."/>
            <person name="Zou P."/>
            <person name="Liu Y."/>
            <person name="Dai S."/>
            <person name="Zhou R."/>
        </authorList>
    </citation>
    <scope>NUCLEOTIDE SEQUENCE [LARGE SCALE GENOMIC DNA]</scope>
</reference>
<evidence type="ECO:0000313" key="1">
    <source>
        <dbReference type="EMBL" id="KAI4320386.1"/>
    </source>
</evidence>
<dbReference type="Proteomes" id="UP001057402">
    <property type="component" value="Chromosome 10"/>
</dbReference>
<sequence>MSPTYVPPLAAFTAQTMQTSTVPTTVSPFHPNLPTPAQGADTTSLGVKVESLIAELLALKTMMTELLQRQLSTTPNPVATQNPLLPPVMPGSAAPTTAVPTTAVPHIILSFSQALALLQPSPRCTTQSCLGQPLPLLVPPKFKPSEFEKFKGTECPELHLKHFCHKTSVYPADDKLRITMFQESLAESALQWYYSKDLKQFATFKELALDFLNYYIFNVEMAPTLSDIRKLRRFRGESITTFAQRFREMAAQIKPPMQE</sequence>
<comment type="caution">
    <text evidence="1">The sequence shown here is derived from an EMBL/GenBank/DDBJ whole genome shotgun (WGS) entry which is preliminary data.</text>
</comment>
<organism evidence="1 2">
    <name type="scientific">Melastoma candidum</name>
    <dbReference type="NCBI Taxonomy" id="119954"/>
    <lineage>
        <taxon>Eukaryota</taxon>
        <taxon>Viridiplantae</taxon>
        <taxon>Streptophyta</taxon>
        <taxon>Embryophyta</taxon>
        <taxon>Tracheophyta</taxon>
        <taxon>Spermatophyta</taxon>
        <taxon>Magnoliopsida</taxon>
        <taxon>eudicotyledons</taxon>
        <taxon>Gunneridae</taxon>
        <taxon>Pentapetalae</taxon>
        <taxon>rosids</taxon>
        <taxon>malvids</taxon>
        <taxon>Myrtales</taxon>
        <taxon>Melastomataceae</taxon>
        <taxon>Melastomatoideae</taxon>
        <taxon>Melastomateae</taxon>
        <taxon>Melastoma</taxon>
    </lineage>
</organism>
<protein>
    <submittedName>
        <fullName evidence="1">Uncharacterized protein</fullName>
    </submittedName>
</protein>